<gene>
    <name evidence="1" type="ORF">DES47_104497</name>
</gene>
<dbReference type="Pfam" id="PF13376">
    <property type="entry name" value="OmdA"/>
    <property type="match status" value="1"/>
</dbReference>
<evidence type="ECO:0000313" key="1">
    <source>
        <dbReference type="EMBL" id="TDP64208.1"/>
    </source>
</evidence>
<organism evidence="1 2">
    <name type="scientific">Roseateles toxinivorans</name>
    <dbReference type="NCBI Taxonomy" id="270368"/>
    <lineage>
        <taxon>Bacteria</taxon>
        <taxon>Pseudomonadati</taxon>
        <taxon>Pseudomonadota</taxon>
        <taxon>Betaproteobacteria</taxon>
        <taxon>Burkholderiales</taxon>
        <taxon>Sphaerotilaceae</taxon>
        <taxon>Roseateles</taxon>
    </lineage>
</organism>
<dbReference type="Proteomes" id="UP000295361">
    <property type="component" value="Unassembled WGS sequence"/>
</dbReference>
<evidence type="ECO:0000313" key="2">
    <source>
        <dbReference type="Proteomes" id="UP000295361"/>
    </source>
</evidence>
<accession>A0A4R6QMU0</accession>
<reference evidence="1 2" key="1">
    <citation type="submission" date="2019-03" db="EMBL/GenBank/DDBJ databases">
        <title>Genomic Encyclopedia of Type Strains, Phase IV (KMG-IV): sequencing the most valuable type-strain genomes for metagenomic binning, comparative biology and taxonomic classification.</title>
        <authorList>
            <person name="Goeker M."/>
        </authorList>
    </citation>
    <scope>NUCLEOTIDE SEQUENCE [LARGE SCALE GENOMIC DNA]</scope>
    <source>
        <strain evidence="1 2">DSM 16998</strain>
    </source>
</reference>
<dbReference type="AlphaFoldDB" id="A0A4R6QMU0"/>
<dbReference type="InParanoid" id="A0A4R6QMU0"/>
<dbReference type="EMBL" id="SNXS01000004">
    <property type="protein sequence ID" value="TDP64208.1"/>
    <property type="molecule type" value="Genomic_DNA"/>
</dbReference>
<name>A0A4R6QMU0_9BURK</name>
<keyword evidence="2" id="KW-1185">Reference proteome</keyword>
<protein>
    <submittedName>
        <fullName evidence="1">Uncharacterized protein YdeI (YjbR/CyaY-like superfamily)</fullName>
    </submittedName>
</protein>
<sequence>MPTFFATPAEFATWLREHAATETELIVGFHKRDSGRPSMTWPESVDEALCVGWIDGVRTRIDESSYKIRFTPRKPTSTWSAINIERVSVLQQQGRMTELGLKAFAHRREAKSKIYAYEQAEHAELGAEDEALFCKNKAAWAFFTAQPPGYRHQHVWRVISAKRAETRQSRLVKLIEASAQGRRL</sequence>
<dbReference type="RefSeq" id="WP_133702032.1">
    <property type="nucleotide sequence ID" value="NZ_SNXS01000004.1"/>
</dbReference>
<comment type="caution">
    <text evidence="1">The sequence shown here is derived from an EMBL/GenBank/DDBJ whole genome shotgun (WGS) entry which is preliminary data.</text>
</comment>
<proteinExistence type="predicted"/>
<dbReference type="OrthoDB" id="9796999at2"/>